<dbReference type="SUPFAM" id="SSF103473">
    <property type="entry name" value="MFS general substrate transporter"/>
    <property type="match status" value="1"/>
</dbReference>
<dbReference type="PROSITE" id="PS50850">
    <property type="entry name" value="MFS"/>
    <property type="match status" value="1"/>
</dbReference>
<organism evidence="11 12">
    <name type="scientific">Streptacidiphilus pinicola</name>
    <dbReference type="NCBI Taxonomy" id="2219663"/>
    <lineage>
        <taxon>Bacteria</taxon>
        <taxon>Bacillati</taxon>
        <taxon>Actinomycetota</taxon>
        <taxon>Actinomycetes</taxon>
        <taxon>Kitasatosporales</taxon>
        <taxon>Streptomycetaceae</taxon>
        <taxon>Streptacidiphilus</taxon>
    </lineage>
</organism>
<name>A0A2X0IUD4_9ACTN</name>
<feature type="transmembrane region" description="Helical" evidence="9">
    <location>
        <begin position="189"/>
        <end position="207"/>
    </location>
</feature>
<dbReference type="Gene3D" id="1.20.1720.10">
    <property type="entry name" value="Multidrug resistance protein D"/>
    <property type="match status" value="1"/>
</dbReference>
<evidence type="ECO:0000256" key="9">
    <source>
        <dbReference type="SAM" id="Phobius"/>
    </source>
</evidence>
<feature type="transmembrane region" description="Helical" evidence="9">
    <location>
        <begin position="454"/>
        <end position="473"/>
    </location>
</feature>
<feature type="transmembrane region" description="Helical" evidence="9">
    <location>
        <begin position="128"/>
        <end position="149"/>
    </location>
</feature>
<dbReference type="GO" id="GO:0022857">
    <property type="term" value="F:transmembrane transporter activity"/>
    <property type="evidence" value="ECO:0007669"/>
    <property type="project" value="InterPro"/>
</dbReference>
<dbReference type="AlphaFoldDB" id="A0A2X0IUD4"/>
<dbReference type="GO" id="GO:0046677">
    <property type="term" value="P:response to antibiotic"/>
    <property type="evidence" value="ECO:0007669"/>
    <property type="project" value="UniProtKB-KW"/>
</dbReference>
<evidence type="ECO:0000256" key="3">
    <source>
        <dbReference type="ARBA" id="ARBA00022475"/>
    </source>
</evidence>
<dbReference type="Pfam" id="PF07690">
    <property type="entry name" value="MFS_1"/>
    <property type="match status" value="1"/>
</dbReference>
<feature type="transmembrane region" description="Helical" evidence="9">
    <location>
        <begin position="354"/>
        <end position="377"/>
    </location>
</feature>
<dbReference type="InterPro" id="IPR036259">
    <property type="entry name" value="MFS_trans_sf"/>
</dbReference>
<dbReference type="CDD" id="cd17321">
    <property type="entry name" value="MFS_MMR_MDR_like"/>
    <property type="match status" value="1"/>
</dbReference>
<feature type="transmembrane region" description="Helical" evidence="9">
    <location>
        <begin position="297"/>
        <end position="319"/>
    </location>
</feature>
<keyword evidence="7" id="KW-0046">Antibiotic resistance</keyword>
<keyword evidence="12" id="KW-1185">Reference proteome</keyword>
<reference evidence="11 12" key="1">
    <citation type="submission" date="2018-06" db="EMBL/GenBank/DDBJ databases">
        <title>Streptacidiphilus pinicola sp. nov., isolated from pine grove soil.</title>
        <authorList>
            <person name="Roh S.G."/>
            <person name="Park S."/>
            <person name="Kim M.-K."/>
            <person name="Yun B.-R."/>
            <person name="Park J."/>
            <person name="Kim M.J."/>
            <person name="Kim Y.S."/>
            <person name="Kim S.B."/>
        </authorList>
    </citation>
    <scope>NUCLEOTIDE SEQUENCE [LARGE SCALE GENOMIC DNA]</scope>
    <source>
        <strain evidence="11 12">MMS16-CNU450</strain>
    </source>
</reference>
<feature type="region of interest" description="Disordered" evidence="8">
    <location>
        <begin position="482"/>
        <end position="514"/>
    </location>
</feature>
<evidence type="ECO:0000259" key="10">
    <source>
        <dbReference type="PROSITE" id="PS50850"/>
    </source>
</evidence>
<feature type="transmembrane region" description="Helical" evidence="9">
    <location>
        <begin position="155"/>
        <end position="177"/>
    </location>
</feature>
<evidence type="ECO:0000313" key="11">
    <source>
        <dbReference type="EMBL" id="RAG87233.1"/>
    </source>
</evidence>
<feature type="transmembrane region" description="Helical" evidence="9">
    <location>
        <begin position="222"/>
        <end position="241"/>
    </location>
</feature>
<proteinExistence type="predicted"/>
<accession>A0A2X0IUD4</accession>
<evidence type="ECO:0000256" key="1">
    <source>
        <dbReference type="ARBA" id="ARBA00004651"/>
    </source>
</evidence>
<dbReference type="PANTHER" id="PTHR42718:SF46">
    <property type="entry name" value="BLR6921 PROTEIN"/>
    <property type="match status" value="1"/>
</dbReference>
<feature type="transmembrane region" description="Helical" evidence="9">
    <location>
        <begin position="68"/>
        <end position="91"/>
    </location>
</feature>
<keyword evidence="4 9" id="KW-0812">Transmembrane</keyword>
<feature type="transmembrane region" description="Helical" evidence="9">
    <location>
        <begin position="262"/>
        <end position="285"/>
    </location>
</feature>
<keyword evidence="2" id="KW-0813">Transport</keyword>
<evidence type="ECO:0000256" key="8">
    <source>
        <dbReference type="SAM" id="MobiDB-lite"/>
    </source>
</evidence>
<dbReference type="InterPro" id="IPR020846">
    <property type="entry name" value="MFS_dom"/>
</dbReference>
<evidence type="ECO:0000256" key="6">
    <source>
        <dbReference type="ARBA" id="ARBA00023136"/>
    </source>
</evidence>
<keyword evidence="5 9" id="KW-1133">Transmembrane helix</keyword>
<evidence type="ECO:0000256" key="2">
    <source>
        <dbReference type="ARBA" id="ARBA00022448"/>
    </source>
</evidence>
<dbReference type="OrthoDB" id="4080117at2"/>
<comment type="subcellular location">
    <subcellularLocation>
        <location evidence="1">Cell membrane</location>
        <topology evidence="1">Multi-pass membrane protein</topology>
    </subcellularLocation>
</comment>
<dbReference type="EMBL" id="QKYN01000009">
    <property type="protein sequence ID" value="RAG87233.1"/>
    <property type="molecule type" value="Genomic_DNA"/>
</dbReference>
<evidence type="ECO:0000256" key="4">
    <source>
        <dbReference type="ARBA" id="ARBA00022692"/>
    </source>
</evidence>
<feature type="transmembrane region" description="Helical" evidence="9">
    <location>
        <begin position="38"/>
        <end position="56"/>
    </location>
</feature>
<dbReference type="Gene3D" id="1.20.1250.20">
    <property type="entry name" value="MFS general substrate transporter like domains"/>
    <property type="match status" value="1"/>
</dbReference>
<dbReference type="InterPro" id="IPR011701">
    <property type="entry name" value="MFS"/>
</dbReference>
<gene>
    <name evidence="11" type="ORF">DN069_02585</name>
</gene>
<feature type="domain" description="Major facilitator superfamily (MFS) profile" evidence="10">
    <location>
        <begin position="2"/>
        <end position="474"/>
    </location>
</feature>
<evidence type="ECO:0000256" key="5">
    <source>
        <dbReference type="ARBA" id="ARBA00022989"/>
    </source>
</evidence>
<evidence type="ECO:0000313" key="12">
    <source>
        <dbReference type="Proteomes" id="UP000248889"/>
    </source>
</evidence>
<protein>
    <submittedName>
        <fullName evidence="11">MFS transporter</fullName>
    </submittedName>
</protein>
<evidence type="ECO:0000256" key="7">
    <source>
        <dbReference type="ARBA" id="ARBA00023251"/>
    </source>
</evidence>
<comment type="caution">
    <text evidence="11">The sequence shown here is derived from an EMBL/GenBank/DDBJ whole genome shotgun (WGS) entry which is preliminary data.</text>
</comment>
<feature type="transmembrane region" description="Helical" evidence="9">
    <location>
        <begin position="97"/>
        <end position="116"/>
    </location>
</feature>
<dbReference type="NCBIfam" id="TIGR00711">
    <property type="entry name" value="efflux_EmrB"/>
    <property type="match status" value="1"/>
</dbReference>
<feature type="transmembrane region" description="Helical" evidence="9">
    <location>
        <begin position="398"/>
        <end position="415"/>
    </location>
</feature>
<feature type="transmembrane region" description="Helical" evidence="9">
    <location>
        <begin position="326"/>
        <end position="342"/>
    </location>
</feature>
<dbReference type="InterPro" id="IPR004638">
    <property type="entry name" value="EmrB-like"/>
</dbReference>
<keyword evidence="6 9" id="KW-0472">Membrane</keyword>
<feature type="compositionally biased region" description="Low complexity" evidence="8">
    <location>
        <begin position="482"/>
        <end position="498"/>
    </location>
</feature>
<keyword evidence="3" id="KW-1003">Cell membrane</keyword>
<dbReference type="Proteomes" id="UP000248889">
    <property type="component" value="Unassembled WGS sequence"/>
</dbReference>
<dbReference type="PANTHER" id="PTHR42718">
    <property type="entry name" value="MAJOR FACILITATOR SUPERFAMILY MULTIDRUG TRANSPORTER MFSC"/>
    <property type="match status" value="1"/>
</dbReference>
<dbReference type="GO" id="GO:0005886">
    <property type="term" value="C:plasma membrane"/>
    <property type="evidence" value="ECO:0007669"/>
    <property type="project" value="UniProtKB-SubCell"/>
</dbReference>
<sequence>MALLVIASAQLMVVLDSTIVNVALPHVQRALGFSGSGLEWVVNAYAVTFGGLLLLGGRAGDILGRRRVFVFGLLLFSAASLLGGFATSQWWLLTARAVQGVGGAVIAPTALALITTNFPEGGQRNRAFSVYAAMAGAGSAVGLLLGGILTTYVSWRWVMFVNVPIGILVAAAAPRVLAESPRRPGRIDVGGAVTATGGVALLVYGLSKAATGADGVSHWGDTQVLAALAASVVLLVSFVWIERRSTHPLLPMRVLADRNRSGTYLIMLCIATALFGLFFFLTLFMQSVLGYSAIQSGIAYLPFAVGVVAGSALAAPLVARVGARPLILVGAAAVAGGTFWFSRLTEHSGYAGDLLGPLLATSFGLGLVFVPLSLVSLHNVAERDSGVASSLLNTGQQVGGAIGLAVLGTVAWTAVANSVRAQTAHAAAVRPGTPPPTSVYDHALAVGFSRGFEVAAGVALLALLIAIATIRVGRQELAGAAPQTQPTAAAPQPRASTPVTAPTGTVQRDDERVARAKAVSPCRYC</sequence>